<feature type="transmembrane region" description="Helical" evidence="6">
    <location>
        <begin position="132"/>
        <end position="151"/>
    </location>
</feature>
<dbReference type="RefSeq" id="WP_005298653.1">
    <property type="nucleotide sequence ID" value="NZ_PYOG01000002.1"/>
</dbReference>
<evidence type="ECO:0000256" key="1">
    <source>
        <dbReference type="ARBA" id="ARBA00004651"/>
    </source>
</evidence>
<evidence type="ECO:0000313" key="8">
    <source>
        <dbReference type="EMBL" id="SPY28634.1"/>
    </source>
</evidence>
<keyword evidence="2" id="KW-1003">Cell membrane</keyword>
<evidence type="ECO:0000259" key="7">
    <source>
        <dbReference type="Pfam" id="PF09335"/>
    </source>
</evidence>
<accession>A0A2T3QNF8</accession>
<evidence type="ECO:0000256" key="4">
    <source>
        <dbReference type="ARBA" id="ARBA00022989"/>
    </source>
</evidence>
<reference evidence="8 9" key="1">
    <citation type="submission" date="2018-06" db="EMBL/GenBank/DDBJ databases">
        <authorList>
            <consortium name="Pathogen Informatics"/>
            <person name="Doyle S."/>
        </authorList>
    </citation>
    <scope>NUCLEOTIDE SEQUENCE [LARGE SCALE GENOMIC DNA]</scope>
    <source>
        <strain evidence="8 9">NCTC11647</strain>
    </source>
</reference>
<feature type="transmembrane region" description="Helical" evidence="6">
    <location>
        <begin position="163"/>
        <end position="180"/>
    </location>
</feature>
<dbReference type="AlphaFoldDB" id="A0A2T3QNF8"/>
<keyword evidence="3 6" id="KW-0812">Transmembrane</keyword>
<dbReference type="InterPro" id="IPR051311">
    <property type="entry name" value="DedA_domain"/>
</dbReference>
<dbReference type="OrthoDB" id="5703869at2"/>
<dbReference type="EMBL" id="UATL01000001">
    <property type="protein sequence ID" value="SPY28634.1"/>
    <property type="molecule type" value="Genomic_DNA"/>
</dbReference>
<comment type="subcellular location">
    <subcellularLocation>
        <location evidence="1">Cell membrane</location>
        <topology evidence="1">Multi-pass membrane protein</topology>
    </subcellularLocation>
</comment>
<evidence type="ECO:0000256" key="2">
    <source>
        <dbReference type="ARBA" id="ARBA00022475"/>
    </source>
</evidence>
<dbReference type="PANTHER" id="PTHR42709:SF6">
    <property type="entry name" value="UNDECAPRENYL PHOSPHATE TRANSPORTER A"/>
    <property type="match status" value="1"/>
</dbReference>
<name>A0A2T3QNF8_PHODM</name>
<keyword evidence="4 6" id="KW-1133">Transmembrane helix</keyword>
<dbReference type="InterPro" id="IPR032816">
    <property type="entry name" value="VTT_dom"/>
</dbReference>
<evidence type="ECO:0000256" key="5">
    <source>
        <dbReference type="ARBA" id="ARBA00023136"/>
    </source>
</evidence>
<keyword evidence="5 6" id="KW-0472">Membrane</keyword>
<proteinExistence type="predicted"/>
<feature type="domain" description="VTT" evidence="7">
    <location>
        <begin position="33"/>
        <end position="145"/>
    </location>
</feature>
<gene>
    <name evidence="8" type="ORF">NCTC11647_01732</name>
</gene>
<feature type="transmembrane region" description="Helical" evidence="6">
    <location>
        <begin position="47"/>
        <end position="67"/>
    </location>
</feature>
<protein>
    <submittedName>
        <fullName evidence="8">SNARE associated Golgi protein</fullName>
    </submittedName>
</protein>
<evidence type="ECO:0000256" key="6">
    <source>
        <dbReference type="SAM" id="Phobius"/>
    </source>
</evidence>
<sequence>MIKDWIWLQLDNPLILFFSIIFISYIWEDAALFLAAGLYLQDELSFSTAYLSIFIGLMSGDYCVYLLGRTAKHHRSLYRYISSKPYWQKIQSLCSTKSYQTIFIARCLPGFRTITYMVLGYIQLPHNLMIKGLIFSGAIWISAIFALAYIFKQLVLDHPNLATLLLGIFLLITLSLIYLLKKNIREKTAL</sequence>
<evidence type="ECO:0000313" key="9">
    <source>
        <dbReference type="Proteomes" id="UP000251647"/>
    </source>
</evidence>
<evidence type="ECO:0000256" key="3">
    <source>
        <dbReference type="ARBA" id="ARBA00022692"/>
    </source>
</evidence>
<dbReference type="GO" id="GO:0005886">
    <property type="term" value="C:plasma membrane"/>
    <property type="evidence" value="ECO:0007669"/>
    <property type="project" value="UniProtKB-SubCell"/>
</dbReference>
<dbReference type="PANTHER" id="PTHR42709">
    <property type="entry name" value="ALKALINE PHOSPHATASE LIKE PROTEIN"/>
    <property type="match status" value="1"/>
</dbReference>
<dbReference type="Pfam" id="PF09335">
    <property type="entry name" value="VTT_dom"/>
    <property type="match status" value="1"/>
</dbReference>
<dbReference type="Proteomes" id="UP000251647">
    <property type="component" value="Unassembled WGS sequence"/>
</dbReference>
<organism evidence="8 9">
    <name type="scientific">Photobacterium damselae</name>
    <dbReference type="NCBI Taxonomy" id="38293"/>
    <lineage>
        <taxon>Bacteria</taxon>
        <taxon>Pseudomonadati</taxon>
        <taxon>Pseudomonadota</taxon>
        <taxon>Gammaproteobacteria</taxon>
        <taxon>Vibrionales</taxon>
        <taxon>Vibrionaceae</taxon>
        <taxon>Photobacterium</taxon>
    </lineage>
</organism>
<feature type="transmembrane region" description="Helical" evidence="6">
    <location>
        <begin position="7"/>
        <end position="27"/>
    </location>
</feature>